<dbReference type="RefSeq" id="WP_090255687.1">
    <property type="nucleotide sequence ID" value="NZ_FOAA01000025.1"/>
</dbReference>
<evidence type="ECO:0000313" key="2">
    <source>
        <dbReference type="Proteomes" id="UP000199256"/>
    </source>
</evidence>
<dbReference type="STRING" id="1396821.SAMN05444515_1254"/>
<protein>
    <submittedName>
        <fullName evidence="1">Uncharacterized protein</fullName>
    </submittedName>
</protein>
<proteinExistence type="predicted"/>
<organism evidence="1 2">
    <name type="scientific">Ectothiorhodospira marina</name>
    <dbReference type="NCBI Taxonomy" id="1396821"/>
    <lineage>
        <taxon>Bacteria</taxon>
        <taxon>Pseudomonadati</taxon>
        <taxon>Pseudomonadota</taxon>
        <taxon>Gammaproteobacteria</taxon>
        <taxon>Chromatiales</taxon>
        <taxon>Ectothiorhodospiraceae</taxon>
        <taxon>Ectothiorhodospira</taxon>
    </lineage>
</organism>
<keyword evidence="2" id="KW-1185">Reference proteome</keyword>
<sequence>MLTHEQLKAKALERHEVREEHDRIKVIDGHRSTLEQELTRALFRGESEQFEQINARLQSRRTGLCLISPSPATNPPQT</sequence>
<name>A0A1H7RNH7_9GAMM</name>
<gene>
    <name evidence="1" type="ORF">SAMN05444515_1254</name>
</gene>
<dbReference type="EMBL" id="FOAA01000025">
    <property type="protein sequence ID" value="SEL61609.1"/>
    <property type="molecule type" value="Genomic_DNA"/>
</dbReference>
<reference evidence="2" key="1">
    <citation type="submission" date="2016-10" db="EMBL/GenBank/DDBJ databases">
        <authorList>
            <person name="Varghese N."/>
            <person name="Submissions S."/>
        </authorList>
    </citation>
    <scope>NUCLEOTIDE SEQUENCE [LARGE SCALE GENOMIC DNA]</scope>
    <source>
        <strain evidence="2">DSM 241</strain>
    </source>
</reference>
<dbReference type="AlphaFoldDB" id="A0A1H7RNH7"/>
<accession>A0A1H7RNH7</accession>
<dbReference type="Proteomes" id="UP000199256">
    <property type="component" value="Unassembled WGS sequence"/>
</dbReference>
<evidence type="ECO:0000313" key="1">
    <source>
        <dbReference type="EMBL" id="SEL61609.1"/>
    </source>
</evidence>